<dbReference type="AlphaFoldDB" id="A0AA41JUP2"/>
<evidence type="ECO:0000313" key="2">
    <source>
        <dbReference type="Proteomes" id="UP000676478"/>
    </source>
</evidence>
<dbReference type="InterPro" id="IPR016084">
    <property type="entry name" value="Haem_Oase-like_multi-hlx"/>
</dbReference>
<comment type="caution">
    <text evidence="1">The sequence shown here is derived from an EMBL/GenBank/DDBJ whole genome shotgun (WGS) entry which is preliminary data.</text>
</comment>
<evidence type="ECO:0000313" key="1">
    <source>
        <dbReference type="EMBL" id="MBS1011706.1"/>
    </source>
</evidence>
<protein>
    <submittedName>
        <fullName evidence="1">Thiaminase</fullName>
    </submittedName>
</protein>
<gene>
    <name evidence="1" type="ORF">JK167_12900</name>
</gene>
<dbReference type="Proteomes" id="UP000676478">
    <property type="component" value="Unassembled WGS sequence"/>
</dbReference>
<proteinExistence type="predicted"/>
<dbReference type="SUPFAM" id="SSF48613">
    <property type="entry name" value="Heme oxygenase-like"/>
    <property type="match status" value="1"/>
</dbReference>
<organism evidence="1 2">
    <name type="scientific">Levilactobacillus brevis</name>
    <name type="common">Lactobacillus brevis</name>
    <dbReference type="NCBI Taxonomy" id="1580"/>
    <lineage>
        <taxon>Bacteria</taxon>
        <taxon>Bacillati</taxon>
        <taxon>Bacillota</taxon>
        <taxon>Bacilli</taxon>
        <taxon>Lactobacillales</taxon>
        <taxon>Lactobacillaceae</taxon>
        <taxon>Levilactobacillus</taxon>
    </lineage>
</organism>
<name>A0AA41JUP2_LEVBR</name>
<dbReference type="EMBL" id="JAERKF010000022">
    <property type="protein sequence ID" value="MBS1011706.1"/>
    <property type="molecule type" value="Genomic_DNA"/>
</dbReference>
<dbReference type="Gene3D" id="1.20.910.10">
    <property type="entry name" value="Heme oxygenase-like"/>
    <property type="match status" value="1"/>
</dbReference>
<accession>A0AA41JUP2</accession>
<reference evidence="1" key="1">
    <citation type="submission" date="2020-12" db="EMBL/GenBank/DDBJ databases">
        <authorList>
            <person name="Mcmullen J.G."/>
        </authorList>
    </citation>
    <scope>NUCLEOTIDE SEQUENCE</scope>
    <source>
        <strain evidence="1">Dm-2019-70</strain>
    </source>
</reference>
<reference evidence="1" key="2">
    <citation type="submission" date="2022-09" db="EMBL/GenBank/DDBJ databases">
        <title>Genome-inferred correspondence between phylogeny and metabolic traits in the wild Drosophila gut microbiome.</title>
        <authorList>
            <person name="Bueno E."/>
            <person name="Blow F."/>
            <person name="Douglas A.E."/>
        </authorList>
    </citation>
    <scope>NUCLEOTIDE SEQUENCE</scope>
    <source>
        <strain evidence="1">Dm-2019-70</strain>
    </source>
</reference>
<sequence length="216" mass="24718">MQSVVNNQLDVKTLNYYIQQDLRYADTETVVQANLIVKSTTIEDQRIFANQLSTHLGTVNDLFKSLTTINQNDFRDHRYQPIQPVTSIYRSHILAPIVDGSLLDLLAPFEAGNWLYIELGKYLAASGKVQPDNVFYPWVKAVQDPHLAGENGISNQFLKIIGREASNTSPEHLDNVKQQLIRSVLLKWYFWDAAHKQLTWIDWEQHTLGINNGDLP</sequence>